<dbReference type="EMBL" id="SCJN01000518">
    <property type="protein sequence ID" value="RXD00167.1"/>
    <property type="molecule type" value="Genomic_DNA"/>
</dbReference>
<evidence type="ECO:0000313" key="2">
    <source>
        <dbReference type="EMBL" id="RXD00167.1"/>
    </source>
</evidence>
<dbReference type="SUPFAM" id="SSF111369">
    <property type="entry name" value="HlyD-like secretion proteins"/>
    <property type="match status" value="1"/>
</dbReference>
<evidence type="ECO:0000259" key="1">
    <source>
        <dbReference type="Pfam" id="PF25963"/>
    </source>
</evidence>
<dbReference type="Gene3D" id="2.40.50.100">
    <property type="match status" value="1"/>
</dbReference>
<dbReference type="PANTHER" id="PTHR30386">
    <property type="entry name" value="MEMBRANE FUSION SUBUNIT OF EMRAB-TOLC MULTIDRUG EFFLUX PUMP"/>
    <property type="match status" value="1"/>
</dbReference>
<protein>
    <submittedName>
        <fullName evidence="2">HlyD family secretion protein</fullName>
    </submittedName>
</protein>
<name>A0A444R4G9_ECOLX</name>
<dbReference type="AlphaFoldDB" id="A0A444R4G9"/>
<dbReference type="Proteomes" id="UP000288730">
    <property type="component" value="Unassembled WGS sequence"/>
</dbReference>
<dbReference type="GO" id="GO:0055085">
    <property type="term" value="P:transmembrane transport"/>
    <property type="evidence" value="ECO:0007669"/>
    <property type="project" value="InterPro"/>
</dbReference>
<organism evidence="2 3">
    <name type="scientific">Escherichia coli</name>
    <dbReference type="NCBI Taxonomy" id="562"/>
    <lineage>
        <taxon>Bacteria</taxon>
        <taxon>Pseudomonadati</taxon>
        <taxon>Pseudomonadota</taxon>
        <taxon>Gammaproteobacteria</taxon>
        <taxon>Enterobacterales</taxon>
        <taxon>Enterobacteriaceae</taxon>
        <taxon>Escherichia</taxon>
    </lineage>
</organism>
<reference evidence="2 3" key="1">
    <citation type="submission" date="2019-01" db="EMBL/GenBank/DDBJ databases">
        <title>Genomic analysis of febrile catheter-associated UTI E. coli isolates.</title>
        <authorList>
            <person name="Potter R."/>
            <person name="Zou Z."/>
            <person name="Henderson J."/>
            <person name="Dantas G."/>
        </authorList>
    </citation>
    <scope>NUCLEOTIDE SEQUENCE [LARGE SCALE GENOMIC DNA]</scope>
    <source>
        <strain evidence="2 3">29_CAASB</strain>
    </source>
</reference>
<gene>
    <name evidence="2" type="ORF">EPS76_27805</name>
</gene>
<feature type="non-terminal residue" evidence="2">
    <location>
        <position position="1"/>
    </location>
</feature>
<sequence>RDNQSVKKGDIILRLDDRDYRANVARLEAKIKSSKANLESIQATIAMQQSIIQSASETWQAVKHEEQKRLRDTERYEKLAQSAAISQQIIDNARFDYQQVAAKERKAANDFLVEKQRLAVLSAQEENVRASIEEVQAALTQALLDLEYTLVRAPIDGIVANRSAHTGSWVEGGTSLVSLVPVSELWVDANYKENQIAGMKPGMKAEIRADILKGEVFHGHIESLSPATGASFSLIPIENATGNFTKIVQRVPVRIAFDDAKELKQLLRPGLSVTVSVDER</sequence>
<dbReference type="Gene3D" id="2.40.30.170">
    <property type="match status" value="1"/>
</dbReference>
<dbReference type="RefSeq" id="WP_153276308.1">
    <property type="nucleotide sequence ID" value="NZ_WIKH01000241.1"/>
</dbReference>
<dbReference type="InterPro" id="IPR050739">
    <property type="entry name" value="MFP"/>
</dbReference>
<accession>A0A444R4G9</accession>
<dbReference type="Gene3D" id="1.10.287.470">
    <property type="entry name" value="Helix hairpin bin"/>
    <property type="match status" value="1"/>
</dbReference>
<dbReference type="PANTHER" id="PTHR30386:SF24">
    <property type="entry name" value="MULTIDRUG RESISTANCE EFFLUX PUMP"/>
    <property type="match status" value="1"/>
</dbReference>
<dbReference type="InterPro" id="IPR058634">
    <property type="entry name" value="AaeA-lik-b-barrel"/>
</dbReference>
<comment type="caution">
    <text evidence="2">The sequence shown here is derived from an EMBL/GenBank/DDBJ whole genome shotgun (WGS) entry which is preliminary data.</text>
</comment>
<feature type="domain" description="p-hydroxybenzoic acid efflux pump subunit AaeA-like beta-barrel" evidence="1">
    <location>
        <begin position="186"/>
        <end position="277"/>
    </location>
</feature>
<proteinExistence type="predicted"/>
<evidence type="ECO:0000313" key="3">
    <source>
        <dbReference type="Proteomes" id="UP000288730"/>
    </source>
</evidence>
<dbReference type="Pfam" id="PF25963">
    <property type="entry name" value="Beta-barrel_AAEA"/>
    <property type="match status" value="1"/>
</dbReference>